<accession>C1E0B5</accession>
<dbReference type="AlphaFoldDB" id="C1E0B5"/>
<dbReference type="CDD" id="cd02440">
    <property type="entry name" value="AdoMet_MTases"/>
    <property type="match status" value="1"/>
</dbReference>
<dbReference type="GO" id="GO:0008168">
    <property type="term" value="F:methyltransferase activity"/>
    <property type="evidence" value="ECO:0007669"/>
    <property type="project" value="UniProtKB-KW"/>
</dbReference>
<keyword evidence="4" id="KW-0830">Ubiquinone</keyword>
<dbReference type="PANTHER" id="PTHR43591:SF24">
    <property type="entry name" value="2-METHOXY-6-POLYPRENYL-1,4-BENZOQUINOL METHYLASE, MITOCHONDRIAL"/>
    <property type="match status" value="1"/>
</dbReference>
<evidence type="ECO:0000256" key="3">
    <source>
        <dbReference type="ARBA" id="ARBA00022691"/>
    </source>
</evidence>
<dbReference type="RefSeq" id="XP_002499529.1">
    <property type="nucleotide sequence ID" value="XM_002499483.1"/>
</dbReference>
<keyword evidence="5" id="KW-1185">Reference proteome</keyword>
<dbReference type="InParanoid" id="C1E0B5"/>
<dbReference type="PANTHER" id="PTHR43591">
    <property type="entry name" value="METHYLTRANSFERASE"/>
    <property type="match status" value="1"/>
</dbReference>
<evidence type="ECO:0000256" key="1">
    <source>
        <dbReference type="ARBA" id="ARBA00022603"/>
    </source>
</evidence>
<dbReference type="EMBL" id="CP001323">
    <property type="protein sequence ID" value="ACO60787.1"/>
    <property type="molecule type" value="Genomic_DNA"/>
</dbReference>
<dbReference type="OMA" id="DRVAPTY"/>
<dbReference type="NCBIfam" id="TIGR01934">
    <property type="entry name" value="MenG_MenH_UbiE"/>
    <property type="match status" value="1"/>
</dbReference>
<name>C1E0B5_MICCC</name>
<evidence type="ECO:0000256" key="2">
    <source>
        <dbReference type="ARBA" id="ARBA00022679"/>
    </source>
</evidence>
<keyword evidence="1 4" id="KW-0489">Methyltransferase</keyword>
<keyword evidence="2 4" id="KW-0808">Transferase</keyword>
<dbReference type="OrthoDB" id="8300214at2759"/>
<dbReference type="PROSITE" id="PS51608">
    <property type="entry name" value="SAM_MT_UBIE"/>
    <property type="match status" value="1"/>
</dbReference>
<dbReference type="InterPro" id="IPR029063">
    <property type="entry name" value="SAM-dependent_MTases_sf"/>
</dbReference>
<dbReference type="Proteomes" id="UP000002009">
    <property type="component" value="Chromosome 2"/>
</dbReference>
<dbReference type="GeneID" id="8241210"/>
<organism evidence="4 5">
    <name type="scientific">Micromonas commoda (strain RCC299 / NOUM17 / CCMP2709)</name>
    <name type="common">Picoplanktonic green alga</name>
    <dbReference type="NCBI Taxonomy" id="296587"/>
    <lineage>
        <taxon>Eukaryota</taxon>
        <taxon>Viridiplantae</taxon>
        <taxon>Chlorophyta</taxon>
        <taxon>Mamiellophyceae</taxon>
        <taxon>Mamiellales</taxon>
        <taxon>Mamiellaceae</taxon>
        <taxon>Micromonas</taxon>
    </lineage>
</organism>
<protein>
    <submittedName>
        <fullName evidence="4">Ubiquinone/menaquinone biosynthesis methyltransferase, bacterial-like protein</fullName>
    </submittedName>
</protein>
<keyword evidence="3" id="KW-0949">S-adenosyl-L-methionine</keyword>
<proteinExistence type="predicted"/>
<dbReference type="InterPro" id="IPR004033">
    <property type="entry name" value="UbiE/COQ5_MeTrFase"/>
</dbReference>
<reference evidence="4 5" key="1">
    <citation type="journal article" date="2009" name="Science">
        <title>Green evolution and dynamic adaptations revealed by genomes of the marine picoeukaryotes Micromonas.</title>
        <authorList>
            <person name="Worden A.Z."/>
            <person name="Lee J.H."/>
            <person name="Mock T."/>
            <person name="Rouze P."/>
            <person name="Simmons M.P."/>
            <person name="Aerts A.L."/>
            <person name="Allen A.E."/>
            <person name="Cuvelier M.L."/>
            <person name="Derelle E."/>
            <person name="Everett M.V."/>
            <person name="Foulon E."/>
            <person name="Grimwood J."/>
            <person name="Gundlach H."/>
            <person name="Henrissat B."/>
            <person name="Napoli C."/>
            <person name="McDonald S.M."/>
            <person name="Parker M.S."/>
            <person name="Rombauts S."/>
            <person name="Salamov A."/>
            <person name="Von Dassow P."/>
            <person name="Badger J.H."/>
            <person name="Coutinho P.M."/>
            <person name="Demir E."/>
            <person name="Dubchak I."/>
            <person name="Gentemann C."/>
            <person name="Eikrem W."/>
            <person name="Gready J.E."/>
            <person name="John U."/>
            <person name="Lanier W."/>
            <person name="Lindquist E.A."/>
            <person name="Lucas S."/>
            <person name="Mayer K.F."/>
            <person name="Moreau H."/>
            <person name="Not F."/>
            <person name="Otillar R."/>
            <person name="Panaud O."/>
            <person name="Pangilinan J."/>
            <person name="Paulsen I."/>
            <person name="Piegu B."/>
            <person name="Poliakov A."/>
            <person name="Robbens S."/>
            <person name="Schmutz J."/>
            <person name="Toulza E."/>
            <person name="Wyss T."/>
            <person name="Zelensky A."/>
            <person name="Zhou K."/>
            <person name="Armbrust E.V."/>
            <person name="Bhattacharya D."/>
            <person name="Goodenough U.W."/>
            <person name="Van de Peer Y."/>
            <person name="Grigoriev I.V."/>
        </authorList>
    </citation>
    <scope>NUCLEOTIDE SEQUENCE [LARGE SCALE GENOMIC DNA]</scope>
    <source>
        <strain evidence="5">RCC299 / NOUM17</strain>
    </source>
</reference>
<dbReference type="KEGG" id="mis:MICPUN_56245"/>
<evidence type="ECO:0000313" key="5">
    <source>
        <dbReference type="Proteomes" id="UP000002009"/>
    </source>
</evidence>
<gene>
    <name evidence="4" type="primary">UBIE</name>
    <name evidence="4" type="ORF">MICPUN_56245</name>
</gene>
<dbReference type="SUPFAM" id="SSF53335">
    <property type="entry name" value="S-adenosyl-L-methionine-dependent methyltransferases"/>
    <property type="match status" value="1"/>
</dbReference>
<evidence type="ECO:0000313" key="4">
    <source>
        <dbReference type="EMBL" id="ACO60787.1"/>
    </source>
</evidence>
<dbReference type="Gene3D" id="3.40.50.150">
    <property type="entry name" value="Vaccinia Virus protein VP39"/>
    <property type="match status" value="1"/>
</dbReference>
<sequence length="255" mass="28418">MVGSSFDAHAPLEGFKLRGKDKLAFVSDMFDRVAPTYDLLNHFISLGNTTIWRLLALTRLAGRKGVLKPGSKILDVGCGTGWVTWFFGWYYRGMALDVEGMDCSKVMLDEARKVNPGAKFTLGDVCDLRYETDSFDVVTTVYTLRNFPDLDKGVGEMYRVTKPGGFVVIVDAFPPGNACVRWVLELWLERVMPRIAAVFMNDPKAYRYLSASIRSTVAVGRVGEMLEELGAEVEVREYTFGTAARVVARKPSLSE</sequence>
<dbReference type="STRING" id="296587.C1E0B5"/>
<dbReference type="GO" id="GO:0032259">
    <property type="term" value="P:methylation"/>
    <property type="evidence" value="ECO:0007669"/>
    <property type="project" value="UniProtKB-KW"/>
</dbReference>
<dbReference type="eggNOG" id="KOG1540">
    <property type="taxonomic scope" value="Eukaryota"/>
</dbReference>
<dbReference type="Pfam" id="PF01209">
    <property type="entry name" value="Ubie_methyltran"/>
    <property type="match status" value="1"/>
</dbReference>